<dbReference type="EMBL" id="JAWDGP010002014">
    <property type="protein sequence ID" value="KAK3786109.1"/>
    <property type="molecule type" value="Genomic_DNA"/>
</dbReference>
<dbReference type="AlphaFoldDB" id="A0AAE1ADV9"/>
<organism evidence="1 2">
    <name type="scientific">Elysia crispata</name>
    <name type="common">lettuce slug</name>
    <dbReference type="NCBI Taxonomy" id="231223"/>
    <lineage>
        <taxon>Eukaryota</taxon>
        <taxon>Metazoa</taxon>
        <taxon>Spiralia</taxon>
        <taxon>Lophotrochozoa</taxon>
        <taxon>Mollusca</taxon>
        <taxon>Gastropoda</taxon>
        <taxon>Heterobranchia</taxon>
        <taxon>Euthyneura</taxon>
        <taxon>Panpulmonata</taxon>
        <taxon>Sacoglossa</taxon>
        <taxon>Placobranchoidea</taxon>
        <taxon>Plakobranchidae</taxon>
        <taxon>Elysia</taxon>
    </lineage>
</organism>
<proteinExistence type="predicted"/>
<comment type="caution">
    <text evidence="1">The sequence shown here is derived from an EMBL/GenBank/DDBJ whole genome shotgun (WGS) entry which is preliminary data.</text>
</comment>
<evidence type="ECO:0000313" key="1">
    <source>
        <dbReference type="EMBL" id="KAK3786109.1"/>
    </source>
</evidence>
<reference evidence="1" key="1">
    <citation type="journal article" date="2023" name="G3 (Bethesda)">
        <title>A reference genome for the long-term kleptoplast-retaining sea slug Elysia crispata morphotype clarki.</title>
        <authorList>
            <person name="Eastman K.E."/>
            <person name="Pendleton A.L."/>
            <person name="Shaikh M.A."/>
            <person name="Suttiyut T."/>
            <person name="Ogas R."/>
            <person name="Tomko P."/>
            <person name="Gavelis G."/>
            <person name="Widhalm J.R."/>
            <person name="Wisecaver J.H."/>
        </authorList>
    </citation>
    <scope>NUCLEOTIDE SEQUENCE</scope>
    <source>
        <strain evidence="1">ECLA1</strain>
    </source>
</reference>
<evidence type="ECO:0000313" key="2">
    <source>
        <dbReference type="Proteomes" id="UP001283361"/>
    </source>
</evidence>
<accession>A0AAE1ADV9</accession>
<sequence>MKFVYWSPRLSLREELPETYERSPMPSDGTCGIKYQESYSFRRHLGRVSLVAGQHQALPRYGQENRCFWVRRGLGNGKKTKICWKAQEEKVDEAEATGNQYLLKRKTHQLLSGWFDECVGKSHFQENPAGYCDEGFDMFNKFMRIQCVN</sequence>
<name>A0AAE1ADV9_9GAST</name>
<dbReference type="Proteomes" id="UP001283361">
    <property type="component" value="Unassembled WGS sequence"/>
</dbReference>
<keyword evidence="2" id="KW-1185">Reference proteome</keyword>
<protein>
    <submittedName>
        <fullName evidence="1">Uncharacterized protein</fullName>
    </submittedName>
</protein>
<gene>
    <name evidence="1" type="ORF">RRG08_045495</name>
</gene>